<dbReference type="GO" id="GO:0043161">
    <property type="term" value="P:proteasome-mediated ubiquitin-dependent protein catabolic process"/>
    <property type="evidence" value="ECO:0007669"/>
    <property type="project" value="TreeGrafter"/>
</dbReference>
<evidence type="ECO:0000256" key="8">
    <source>
        <dbReference type="PROSITE-ProRule" id="PRU00175"/>
    </source>
</evidence>
<organism evidence="12 13">
    <name type="scientific">Colletotrichum tofieldiae</name>
    <dbReference type="NCBI Taxonomy" id="708197"/>
    <lineage>
        <taxon>Eukaryota</taxon>
        <taxon>Fungi</taxon>
        <taxon>Dikarya</taxon>
        <taxon>Ascomycota</taxon>
        <taxon>Pezizomycotina</taxon>
        <taxon>Sordariomycetes</taxon>
        <taxon>Hypocreomycetidae</taxon>
        <taxon>Glomerellales</taxon>
        <taxon>Glomerellaceae</taxon>
        <taxon>Colletotrichum</taxon>
        <taxon>Colletotrichum spaethianum species complex</taxon>
    </lineage>
</organism>
<dbReference type="InterPro" id="IPR051628">
    <property type="entry name" value="LUBAC_E3_Ligases"/>
</dbReference>
<sequence length="701" mass="77480">MTSQGNQLSPAPPSTSSSSQTLLNPLPLPEEPTKQYVIRDMMGARVFFGPGAEVTRVSLSTDFTAIRLWDIDDKASIKSIWKGLAATCGYKAHQHQIYIKEGSRGTVRFADLAVDDMHFAQNICRGFQEIDRKHGSRLSDDVRKIPSFVPWLPVPQFAATDSRTLLLTWRKPTKTAMLVFRNGCKARELARLFHDGLMEAFDSHVRAEVISMPCQRTAVQLSGLPTHLSNADVVKRIPQDLTPNGVFSSPPSVYRAKDRLADLAALTERLQSVGPVAYDPCPQPVTDSHTTSATVRFVDEADARRAVRNYDNTVLPFQRGGVLHVAPIFAAQFTVPYRWLRNPTAPLGRLRAKYPQVDIKVSSHASPDIVSVEVTSKDAESAVQVRRIFESVFDVYTYHQEEHARLLQDPPSLQDAGDASGSDCPVCMTKPTEPIQSSCGHVYCLDCYAHLSESAADSVTNSAIRCIGNEGSCQKAFALSELRSVLPTADYRHVLEASLTSYVRRNPLELRNCPTPGCLQLYRPTPKEANVNPVARCPDCLVVLCTACHAHHDEGVSCDKAEDDANAELRKALNIKGCPRCETFLERTEGCNHVECGGCHTHICWVCMGHYPESLACYEHMRDTHGGAYAGIPGYDVFGERIREGLRLLPGVAPHLERQFAENLYGPDEVEGFEAGRGGENNEEEEYDGPDTDVEGYLIHD</sequence>
<dbReference type="CDD" id="cd20335">
    <property type="entry name" value="BRcat_RBR"/>
    <property type="match status" value="1"/>
</dbReference>
<evidence type="ECO:0000313" key="12">
    <source>
        <dbReference type="EMBL" id="KZL74191.1"/>
    </source>
</evidence>
<evidence type="ECO:0000256" key="7">
    <source>
        <dbReference type="ARBA" id="ARBA00022833"/>
    </source>
</evidence>
<dbReference type="PANTHER" id="PTHR22770">
    <property type="entry name" value="UBIQUITIN CONJUGATING ENZYME 7 INTERACTING PROTEIN-RELATED"/>
    <property type="match status" value="1"/>
</dbReference>
<dbReference type="PROSITE" id="PS00518">
    <property type="entry name" value="ZF_RING_1"/>
    <property type="match status" value="1"/>
</dbReference>
<keyword evidence="6" id="KW-0833">Ubl conjugation pathway</keyword>
<feature type="domain" description="RING-type" evidence="11">
    <location>
        <begin position="420"/>
        <end position="635"/>
    </location>
</feature>
<dbReference type="GO" id="GO:0043130">
    <property type="term" value="F:ubiquitin binding"/>
    <property type="evidence" value="ECO:0007669"/>
    <property type="project" value="TreeGrafter"/>
</dbReference>
<protein>
    <submittedName>
        <fullName evidence="12">Ariadne ring protein</fullName>
    </submittedName>
</protein>
<evidence type="ECO:0000256" key="1">
    <source>
        <dbReference type="ARBA" id="ARBA00004906"/>
    </source>
</evidence>
<keyword evidence="7" id="KW-0862">Zinc</keyword>
<dbReference type="InterPro" id="IPR002867">
    <property type="entry name" value="IBR_dom"/>
</dbReference>
<dbReference type="CDD" id="cd22585">
    <property type="entry name" value="Rcat_RBR_DEAH12-like"/>
    <property type="match status" value="1"/>
</dbReference>
<keyword evidence="4" id="KW-0677">Repeat</keyword>
<gene>
    <name evidence="12" type="ORF">CT0861_01733</name>
</gene>
<dbReference type="SMART" id="SM00647">
    <property type="entry name" value="IBR"/>
    <property type="match status" value="2"/>
</dbReference>
<dbReference type="GO" id="GO:0008270">
    <property type="term" value="F:zinc ion binding"/>
    <property type="evidence" value="ECO:0007669"/>
    <property type="project" value="UniProtKB-KW"/>
</dbReference>
<evidence type="ECO:0000259" key="10">
    <source>
        <dbReference type="PROSITE" id="PS50089"/>
    </source>
</evidence>
<dbReference type="SMART" id="SM00184">
    <property type="entry name" value="RING"/>
    <property type="match status" value="1"/>
</dbReference>
<evidence type="ECO:0000259" key="11">
    <source>
        <dbReference type="PROSITE" id="PS51873"/>
    </source>
</evidence>
<dbReference type="AlphaFoldDB" id="A0A166V5I6"/>
<evidence type="ECO:0000256" key="9">
    <source>
        <dbReference type="SAM" id="MobiDB-lite"/>
    </source>
</evidence>
<evidence type="ECO:0000256" key="5">
    <source>
        <dbReference type="ARBA" id="ARBA00022771"/>
    </source>
</evidence>
<dbReference type="InterPro" id="IPR013083">
    <property type="entry name" value="Znf_RING/FYVE/PHD"/>
</dbReference>
<dbReference type="InterPro" id="IPR044066">
    <property type="entry name" value="TRIAD_supradom"/>
</dbReference>
<feature type="compositionally biased region" description="Low complexity" evidence="9">
    <location>
        <begin position="14"/>
        <end position="25"/>
    </location>
</feature>
<keyword evidence="3" id="KW-0479">Metal-binding</keyword>
<dbReference type="InterPro" id="IPR017907">
    <property type="entry name" value="Znf_RING_CS"/>
</dbReference>
<feature type="domain" description="RING-type" evidence="10">
    <location>
        <begin position="424"/>
        <end position="466"/>
    </location>
</feature>
<reference evidence="12 13" key="1">
    <citation type="submission" date="2015-06" db="EMBL/GenBank/DDBJ databases">
        <title>Survival trade-offs in plant roots during colonization by closely related pathogenic and mutualistic fungi.</title>
        <authorList>
            <person name="Hacquard S."/>
            <person name="Kracher B."/>
            <person name="Hiruma K."/>
            <person name="Weinman A."/>
            <person name="Muench P."/>
            <person name="Garrido Oter R."/>
            <person name="Ver Loren van Themaat E."/>
            <person name="Dallerey J.-F."/>
            <person name="Damm U."/>
            <person name="Henrissat B."/>
            <person name="Lespinet O."/>
            <person name="Thon M."/>
            <person name="Kemen E."/>
            <person name="McHardy A.C."/>
            <person name="Schulze-Lefert P."/>
            <person name="O'Connell R.J."/>
        </authorList>
    </citation>
    <scope>NUCLEOTIDE SEQUENCE [LARGE SCALE GENOMIC DNA]</scope>
    <source>
        <strain evidence="12 13">0861</strain>
    </source>
</reference>
<dbReference type="GO" id="GO:0097039">
    <property type="term" value="P:protein linear polyubiquitination"/>
    <property type="evidence" value="ECO:0007669"/>
    <property type="project" value="TreeGrafter"/>
</dbReference>
<evidence type="ECO:0000256" key="3">
    <source>
        <dbReference type="ARBA" id="ARBA00022723"/>
    </source>
</evidence>
<dbReference type="STRING" id="708197.A0A166V5I6"/>
<dbReference type="InterPro" id="IPR018957">
    <property type="entry name" value="Znf_C3HC4_RING-type"/>
</dbReference>
<evidence type="ECO:0000256" key="4">
    <source>
        <dbReference type="ARBA" id="ARBA00022737"/>
    </source>
</evidence>
<dbReference type="Proteomes" id="UP000076552">
    <property type="component" value="Unassembled WGS sequence"/>
</dbReference>
<dbReference type="PROSITE" id="PS50089">
    <property type="entry name" value="ZF_RING_2"/>
    <property type="match status" value="1"/>
</dbReference>
<keyword evidence="5 8" id="KW-0863">Zinc-finger</keyword>
<dbReference type="GO" id="GO:0004842">
    <property type="term" value="F:ubiquitin-protein transferase activity"/>
    <property type="evidence" value="ECO:0007669"/>
    <property type="project" value="TreeGrafter"/>
</dbReference>
<evidence type="ECO:0000256" key="6">
    <source>
        <dbReference type="ARBA" id="ARBA00022786"/>
    </source>
</evidence>
<dbReference type="PANTHER" id="PTHR22770:SF13">
    <property type="entry name" value="RING-TYPE DOMAIN-CONTAINING PROTEIN"/>
    <property type="match status" value="1"/>
</dbReference>
<dbReference type="Pfam" id="PF00097">
    <property type="entry name" value="zf-C3HC4"/>
    <property type="match status" value="1"/>
</dbReference>
<dbReference type="SUPFAM" id="SSF57850">
    <property type="entry name" value="RING/U-box"/>
    <property type="match status" value="2"/>
</dbReference>
<dbReference type="Gene3D" id="1.20.120.1750">
    <property type="match status" value="1"/>
</dbReference>
<evidence type="ECO:0000256" key="2">
    <source>
        <dbReference type="ARBA" id="ARBA00022679"/>
    </source>
</evidence>
<feature type="compositionally biased region" description="Acidic residues" evidence="9">
    <location>
        <begin position="681"/>
        <end position="694"/>
    </location>
</feature>
<accession>A0A166V5I6</accession>
<dbReference type="Pfam" id="PF01485">
    <property type="entry name" value="IBR"/>
    <property type="match status" value="2"/>
</dbReference>
<comment type="pathway">
    <text evidence="1">Protein modification; protein ubiquitination.</text>
</comment>
<dbReference type="PROSITE" id="PS51873">
    <property type="entry name" value="TRIAD"/>
    <property type="match status" value="1"/>
</dbReference>
<keyword evidence="2" id="KW-0808">Transferase</keyword>
<dbReference type="Gene3D" id="3.30.40.10">
    <property type="entry name" value="Zinc/RING finger domain, C3HC4 (zinc finger)"/>
    <property type="match status" value="1"/>
</dbReference>
<keyword evidence="13" id="KW-1185">Reference proteome</keyword>
<dbReference type="EMBL" id="LFIV01000035">
    <property type="protein sequence ID" value="KZL74191.1"/>
    <property type="molecule type" value="Genomic_DNA"/>
</dbReference>
<feature type="region of interest" description="Disordered" evidence="9">
    <location>
        <begin position="1"/>
        <end position="28"/>
    </location>
</feature>
<proteinExistence type="predicted"/>
<feature type="region of interest" description="Disordered" evidence="9">
    <location>
        <begin position="669"/>
        <end position="701"/>
    </location>
</feature>
<name>A0A166V5I6_9PEZI</name>
<evidence type="ECO:0000313" key="13">
    <source>
        <dbReference type="Proteomes" id="UP000076552"/>
    </source>
</evidence>
<comment type="caution">
    <text evidence="12">The sequence shown here is derived from an EMBL/GenBank/DDBJ whole genome shotgun (WGS) entry which is preliminary data.</text>
</comment>
<dbReference type="InterPro" id="IPR001841">
    <property type="entry name" value="Znf_RING"/>
</dbReference>
<dbReference type="GO" id="GO:0000151">
    <property type="term" value="C:ubiquitin ligase complex"/>
    <property type="evidence" value="ECO:0007669"/>
    <property type="project" value="TreeGrafter"/>
</dbReference>